<dbReference type="RefSeq" id="WP_053222878.1">
    <property type="nucleotide sequence ID" value="NZ_JSVA01000007.1"/>
</dbReference>
<proteinExistence type="inferred from homology"/>
<dbReference type="EMBL" id="JSVA01000007">
    <property type="protein sequence ID" value="KOF03513.1"/>
    <property type="molecule type" value="Genomic_DNA"/>
</dbReference>
<dbReference type="Proteomes" id="UP000036908">
    <property type="component" value="Unassembled WGS sequence"/>
</dbReference>
<dbReference type="Pfam" id="PF13369">
    <property type="entry name" value="Transglut_core2"/>
    <property type="match status" value="1"/>
</dbReference>
<dbReference type="PANTHER" id="PTHR31350:SF27">
    <property type="entry name" value="HEMIMETHYLATED DNA-BINDING DOMAIN-CONTAINING PROTEIN"/>
    <property type="match status" value="1"/>
</dbReference>
<sequence length="289" mass="33552">MNETENLTNKELKALISLLEDDDAEVVDHVESKIKSLGTHIIPYLEFEWEGSFNPRVQKRIEELVHSLQFQLLREKLEAWKEKDGDDLLEGMWLVNTYQYPDLEYDDLKKDLEQIYYEAWLEFRTDVHPVDQVKILNSVIFNKLKFGANTKNFHSTGNSMMNVVLQTKKGNPVSLCIVYALVAQKLKLPIYGVNLPNLFVLTYKKGETQFYINAFNRGLIFSKKEVDDYVANLKLTPKDQYYEPCTNVDIVVRVLRNLSIAHEKLGNTEKVEEIKSLIEILADKAIDME</sequence>
<name>A0A0L8ALY6_9BACT</name>
<dbReference type="InterPro" id="IPR032698">
    <property type="entry name" value="SirB1_N"/>
</dbReference>
<dbReference type="PATRIC" id="fig|1566026.4.peg.3113"/>
<protein>
    <recommendedName>
        <fullName evidence="2">Protein SirB1 N-terminal domain-containing protein</fullName>
    </recommendedName>
</protein>
<evidence type="ECO:0000313" key="3">
    <source>
        <dbReference type="EMBL" id="KOF03513.1"/>
    </source>
</evidence>
<dbReference type="AlphaFoldDB" id="A0A0L8ALY6"/>
<evidence type="ECO:0000259" key="2">
    <source>
        <dbReference type="Pfam" id="PF13369"/>
    </source>
</evidence>
<gene>
    <name evidence="3" type="ORF">OB69_06425</name>
</gene>
<keyword evidence="4" id="KW-1185">Reference proteome</keyword>
<organism evidence="3 4">
    <name type="scientific">Roseivirga seohaensis subsp. aquiponti</name>
    <dbReference type="NCBI Taxonomy" id="1566026"/>
    <lineage>
        <taxon>Bacteria</taxon>
        <taxon>Pseudomonadati</taxon>
        <taxon>Bacteroidota</taxon>
        <taxon>Cytophagia</taxon>
        <taxon>Cytophagales</taxon>
        <taxon>Roseivirgaceae</taxon>
        <taxon>Roseivirga</taxon>
    </lineage>
</organism>
<dbReference type="PANTHER" id="PTHR31350">
    <property type="entry name" value="SI:DKEY-261L7.2"/>
    <property type="match status" value="1"/>
</dbReference>
<feature type="domain" description="Protein SirB1 N-terminal" evidence="2">
    <location>
        <begin position="108"/>
        <end position="256"/>
    </location>
</feature>
<comment type="similarity">
    <text evidence="1">Belongs to the UPF0162 family.</text>
</comment>
<evidence type="ECO:0000256" key="1">
    <source>
        <dbReference type="ARBA" id="ARBA00007100"/>
    </source>
</evidence>
<comment type="caution">
    <text evidence="3">The sequence shown here is derived from an EMBL/GenBank/DDBJ whole genome shotgun (WGS) entry which is preliminary data.</text>
</comment>
<evidence type="ECO:0000313" key="4">
    <source>
        <dbReference type="Proteomes" id="UP000036908"/>
    </source>
</evidence>
<reference evidence="4" key="1">
    <citation type="submission" date="2014-11" db="EMBL/GenBank/DDBJ databases">
        <title>Genome sequencing of Roseivirga sp. D-25.</title>
        <authorList>
            <person name="Selvaratnam C."/>
            <person name="Thevarajoo S."/>
            <person name="Goh K.M."/>
            <person name="Eee R."/>
            <person name="Chan K.-G."/>
            <person name="Chong C.S."/>
        </authorList>
    </citation>
    <scope>NUCLEOTIDE SEQUENCE [LARGE SCALE GENOMIC DNA]</scope>
    <source>
        <strain evidence="4">D-25</strain>
    </source>
</reference>
<accession>A0A0L8ALY6</accession>